<protein>
    <submittedName>
        <fullName evidence="1">Uncharacterized protein</fullName>
    </submittedName>
</protein>
<sequence length="27" mass="2979">MSLLASLLQSRSRLLLPQTGNPSPERI</sequence>
<gene>
    <name evidence="1" type="ORF">F383_06943</name>
</gene>
<accession>A0A0B0P011</accession>
<keyword evidence="2" id="KW-1185">Reference proteome</keyword>
<dbReference type="AlphaFoldDB" id="A0A0B0P011"/>
<reference evidence="2" key="1">
    <citation type="submission" date="2014-09" db="EMBL/GenBank/DDBJ databases">
        <authorList>
            <person name="Mudge J."/>
            <person name="Ramaraj T."/>
            <person name="Lindquist I.E."/>
            <person name="Bharti A.K."/>
            <person name="Sundararajan A."/>
            <person name="Cameron C.T."/>
            <person name="Woodward J.E."/>
            <person name="May G.D."/>
            <person name="Brubaker C."/>
            <person name="Broadhvest J."/>
            <person name="Wilkins T.A."/>
        </authorList>
    </citation>
    <scope>NUCLEOTIDE SEQUENCE</scope>
    <source>
        <strain evidence="2">cv. AKA8401</strain>
    </source>
</reference>
<organism evidence="1 2">
    <name type="scientific">Gossypium arboreum</name>
    <name type="common">Tree cotton</name>
    <name type="synonym">Gossypium nanking</name>
    <dbReference type="NCBI Taxonomy" id="29729"/>
    <lineage>
        <taxon>Eukaryota</taxon>
        <taxon>Viridiplantae</taxon>
        <taxon>Streptophyta</taxon>
        <taxon>Embryophyta</taxon>
        <taxon>Tracheophyta</taxon>
        <taxon>Spermatophyta</taxon>
        <taxon>Magnoliopsida</taxon>
        <taxon>eudicotyledons</taxon>
        <taxon>Gunneridae</taxon>
        <taxon>Pentapetalae</taxon>
        <taxon>rosids</taxon>
        <taxon>malvids</taxon>
        <taxon>Malvales</taxon>
        <taxon>Malvaceae</taxon>
        <taxon>Malvoideae</taxon>
        <taxon>Gossypium</taxon>
    </lineage>
</organism>
<dbReference type="Proteomes" id="UP000032142">
    <property type="component" value="Unassembled WGS sequence"/>
</dbReference>
<evidence type="ECO:0000313" key="1">
    <source>
        <dbReference type="EMBL" id="KHG18385.1"/>
    </source>
</evidence>
<name>A0A0B0P011_GOSAR</name>
<proteinExistence type="predicted"/>
<evidence type="ECO:0000313" key="2">
    <source>
        <dbReference type="Proteomes" id="UP000032142"/>
    </source>
</evidence>
<dbReference type="EMBL" id="KN410490">
    <property type="protein sequence ID" value="KHG18385.1"/>
    <property type="molecule type" value="Genomic_DNA"/>
</dbReference>